<name>A0AAF0DKF3_9EURO</name>
<gene>
    <name evidence="2" type="ORF">PRK78_005787</name>
</gene>
<feature type="compositionally biased region" description="Polar residues" evidence="1">
    <location>
        <begin position="389"/>
        <end position="398"/>
    </location>
</feature>
<reference evidence="2" key="1">
    <citation type="submission" date="2023-03" db="EMBL/GenBank/DDBJ databases">
        <title>Emydomyces testavorans Genome Sequence.</title>
        <authorList>
            <person name="Hoyer L."/>
        </authorList>
    </citation>
    <scope>NUCLEOTIDE SEQUENCE</scope>
    <source>
        <strain evidence="2">16-2883</strain>
    </source>
</reference>
<feature type="compositionally biased region" description="Polar residues" evidence="1">
    <location>
        <begin position="363"/>
        <end position="372"/>
    </location>
</feature>
<protein>
    <submittedName>
        <fullName evidence="2">Uncharacterized protein</fullName>
    </submittedName>
</protein>
<feature type="region of interest" description="Disordered" evidence="1">
    <location>
        <begin position="119"/>
        <end position="151"/>
    </location>
</feature>
<accession>A0AAF0DKF3</accession>
<feature type="compositionally biased region" description="Low complexity" evidence="1">
    <location>
        <begin position="399"/>
        <end position="412"/>
    </location>
</feature>
<feature type="compositionally biased region" description="Acidic residues" evidence="1">
    <location>
        <begin position="485"/>
        <end position="495"/>
    </location>
</feature>
<feature type="region of interest" description="Disordered" evidence="1">
    <location>
        <begin position="438"/>
        <end position="512"/>
    </location>
</feature>
<evidence type="ECO:0000256" key="1">
    <source>
        <dbReference type="SAM" id="MobiDB-lite"/>
    </source>
</evidence>
<sequence length="512" mass="57192">MPSRTLLEYLTEPNPTLDNRFSLPGLPTRHVSDEQLEKKDWIDFTYENLMSCYGHILQMEFDRPFPEISPSLAALECRIFDEDSFEHLLSRSVVPVVNESLTKAWMKLFPNMDKVISMTRGGRARRPQDINDEDESAEPRSSRDPGNPKIYPDWAGVQSCEGPAVYKNVCPGETKLSTKWDSMSNVGRIGYFWPLAQVLSYCVDNWNTRYGYLITQEELVVLRYSRERIGPGLAQTRSPRQPPAAPAGGHDRNTSIASLTSATSRMSIDQVPGLSRENSGSQGAAQQSSSFQASSSGGEIRPVEMKRIPWTYDGRKERLTVKLALWWIHMLAAAPGCDIVIGDDYPHLNTWVAEQGYFQHLSTGLKSQTKPTSGRVVTRRAPQGPSTPPRNQQAGRTGSSPLSSPLSVLSSPRGATVAMPSVEDIQTIQWDGNRNQFRFQTDAGRPGHVPSGTAFWNRQRSARFRPERDAGGRVRWVPVDRSSDESDDEMDESSSDELPAVPAGNHGKQRRR</sequence>
<dbReference type="Proteomes" id="UP001219355">
    <property type="component" value="Chromosome 4"/>
</dbReference>
<dbReference type="AlphaFoldDB" id="A0AAF0DKF3"/>
<evidence type="ECO:0000313" key="3">
    <source>
        <dbReference type="Proteomes" id="UP001219355"/>
    </source>
</evidence>
<feature type="region of interest" description="Disordered" evidence="1">
    <location>
        <begin position="271"/>
        <end position="298"/>
    </location>
</feature>
<dbReference type="EMBL" id="CP120630">
    <property type="protein sequence ID" value="WEW60302.1"/>
    <property type="molecule type" value="Genomic_DNA"/>
</dbReference>
<keyword evidence="3" id="KW-1185">Reference proteome</keyword>
<feature type="compositionally biased region" description="Low complexity" evidence="1">
    <location>
        <begin position="279"/>
        <end position="298"/>
    </location>
</feature>
<feature type="region of interest" description="Disordered" evidence="1">
    <location>
        <begin position="363"/>
        <end position="420"/>
    </location>
</feature>
<organism evidence="2 3">
    <name type="scientific">Emydomyces testavorans</name>
    <dbReference type="NCBI Taxonomy" id="2070801"/>
    <lineage>
        <taxon>Eukaryota</taxon>
        <taxon>Fungi</taxon>
        <taxon>Dikarya</taxon>
        <taxon>Ascomycota</taxon>
        <taxon>Pezizomycotina</taxon>
        <taxon>Eurotiomycetes</taxon>
        <taxon>Eurotiomycetidae</taxon>
        <taxon>Onygenales</taxon>
        <taxon>Nannizziopsiaceae</taxon>
        <taxon>Emydomyces</taxon>
    </lineage>
</organism>
<feature type="region of interest" description="Disordered" evidence="1">
    <location>
        <begin position="232"/>
        <end position="259"/>
    </location>
</feature>
<evidence type="ECO:0000313" key="2">
    <source>
        <dbReference type="EMBL" id="WEW60302.1"/>
    </source>
</evidence>
<proteinExistence type="predicted"/>